<protein>
    <submittedName>
        <fullName evidence="1">Uncharacterized protein</fullName>
    </submittedName>
</protein>
<dbReference type="InParanoid" id="Q54E90"/>
<evidence type="ECO:0000313" key="1">
    <source>
        <dbReference type="EMBL" id="EAL61567.1"/>
    </source>
</evidence>
<dbReference type="RefSeq" id="XP_629972.1">
    <property type="nucleotide sequence ID" value="XM_629970.1"/>
</dbReference>
<name>Q54E90_DICDI</name>
<dbReference type="EMBL" id="AAFI02000182">
    <property type="protein sequence ID" value="EAL61567.1"/>
    <property type="molecule type" value="Genomic_DNA"/>
</dbReference>
<evidence type="ECO:0000313" key="2">
    <source>
        <dbReference type="Proteomes" id="UP000002195"/>
    </source>
</evidence>
<dbReference type="KEGG" id="ddi:DDB_G0291742"/>
<dbReference type="HOGENOM" id="CLU_1663955_0_0_1"/>
<gene>
    <name evidence="1" type="ORF">DDB_G0291742</name>
</gene>
<dbReference type="VEuPathDB" id="AmoebaDB:DDB_G0291742"/>
<reference evidence="1 2" key="1">
    <citation type="journal article" date="2005" name="Nature">
        <title>The genome of the social amoeba Dictyostelium discoideum.</title>
        <authorList>
            <consortium name="The Dictyostelium discoideum Sequencing Consortium"/>
            <person name="Eichinger L."/>
            <person name="Pachebat J.A."/>
            <person name="Glockner G."/>
            <person name="Rajandream M.A."/>
            <person name="Sucgang R."/>
            <person name="Berriman M."/>
            <person name="Song J."/>
            <person name="Olsen R."/>
            <person name="Szafranski K."/>
            <person name="Xu Q."/>
            <person name="Tunggal B."/>
            <person name="Kummerfeld S."/>
            <person name="Madera M."/>
            <person name="Konfortov B.A."/>
            <person name="Rivero F."/>
            <person name="Bankier A.T."/>
            <person name="Lehmann R."/>
            <person name="Hamlin N."/>
            <person name="Davies R."/>
            <person name="Gaudet P."/>
            <person name="Fey P."/>
            <person name="Pilcher K."/>
            <person name="Chen G."/>
            <person name="Saunders D."/>
            <person name="Sodergren E."/>
            <person name="Davis P."/>
            <person name="Kerhornou A."/>
            <person name="Nie X."/>
            <person name="Hall N."/>
            <person name="Anjard C."/>
            <person name="Hemphill L."/>
            <person name="Bason N."/>
            <person name="Farbrother P."/>
            <person name="Desany B."/>
            <person name="Just E."/>
            <person name="Morio T."/>
            <person name="Rost R."/>
            <person name="Churcher C."/>
            <person name="Cooper J."/>
            <person name="Haydock S."/>
            <person name="van Driessche N."/>
            <person name="Cronin A."/>
            <person name="Goodhead I."/>
            <person name="Muzny D."/>
            <person name="Mourier T."/>
            <person name="Pain A."/>
            <person name="Lu M."/>
            <person name="Harper D."/>
            <person name="Lindsay R."/>
            <person name="Hauser H."/>
            <person name="James K."/>
            <person name="Quiles M."/>
            <person name="Madan Babu M."/>
            <person name="Saito T."/>
            <person name="Buchrieser C."/>
            <person name="Wardroper A."/>
            <person name="Felder M."/>
            <person name="Thangavelu M."/>
            <person name="Johnson D."/>
            <person name="Knights A."/>
            <person name="Loulseged H."/>
            <person name="Mungall K."/>
            <person name="Oliver K."/>
            <person name="Price C."/>
            <person name="Quail M.A."/>
            <person name="Urushihara H."/>
            <person name="Hernandez J."/>
            <person name="Rabbinowitsch E."/>
            <person name="Steffen D."/>
            <person name="Sanders M."/>
            <person name="Ma J."/>
            <person name="Kohara Y."/>
            <person name="Sharp S."/>
            <person name="Simmonds M."/>
            <person name="Spiegler S."/>
            <person name="Tivey A."/>
            <person name="Sugano S."/>
            <person name="White B."/>
            <person name="Walker D."/>
            <person name="Woodward J."/>
            <person name="Winckler T."/>
            <person name="Tanaka Y."/>
            <person name="Shaulsky G."/>
            <person name="Schleicher M."/>
            <person name="Weinstock G."/>
            <person name="Rosenthal A."/>
            <person name="Cox E.C."/>
            <person name="Chisholm R.L."/>
            <person name="Gibbs R."/>
            <person name="Loomis W.F."/>
            <person name="Platzer M."/>
            <person name="Kay R.R."/>
            <person name="Williams J."/>
            <person name="Dear P.H."/>
            <person name="Noegel A.A."/>
            <person name="Barrell B."/>
            <person name="Kuspa A."/>
        </authorList>
    </citation>
    <scope>NUCLEOTIDE SEQUENCE [LARGE SCALE GENOMIC DNA]</scope>
    <source>
        <strain evidence="1 2">AX4</strain>
    </source>
</reference>
<dbReference type="GeneID" id="8628302"/>
<dbReference type="AlphaFoldDB" id="Q54E90"/>
<keyword evidence="2" id="KW-1185">Reference proteome</keyword>
<sequence>MIIQPFIPNPNKALFTILLKAGYTLEKRIHFKNNRYEGYKHQNTQGTMTVDSVGLMEFVFKKSGIILENYKNVASKFRRFFIIDLLGDDEDRINEYKIMIQSSYNLLYFDIEGIRRYYIGDDDYQPQFNSDIVNMNHLSIVLRVYPLQTIVDNYKKTAL</sequence>
<accession>Q54E90</accession>
<comment type="caution">
    <text evidence="1">The sequence shown here is derived from an EMBL/GenBank/DDBJ whole genome shotgun (WGS) entry which is preliminary data.</text>
</comment>
<organism evidence="1 2">
    <name type="scientific">Dictyostelium discoideum</name>
    <name type="common">Social amoeba</name>
    <dbReference type="NCBI Taxonomy" id="44689"/>
    <lineage>
        <taxon>Eukaryota</taxon>
        <taxon>Amoebozoa</taxon>
        <taxon>Evosea</taxon>
        <taxon>Eumycetozoa</taxon>
        <taxon>Dictyostelia</taxon>
        <taxon>Dictyosteliales</taxon>
        <taxon>Dictyosteliaceae</taxon>
        <taxon>Dictyostelium</taxon>
    </lineage>
</organism>
<dbReference type="PaxDb" id="44689-DDB0184041"/>
<proteinExistence type="predicted"/>
<dbReference type="Proteomes" id="UP000002195">
    <property type="component" value="Unassembled WGS sequence"/>
</dbReference>